<dbReference type="GO" id="GO:0004540">
    <property type="term" value="F:RNA nuclease activity"/>
    <property type="evidence" value="ECO:0007669"/>
    <property type="project" value="InterPro"/>
</dbReference>
<evidence type="ECO:0000256" key="5">
    <source>
        <dbReference type="ARBA" id="ARBA00022801"/>
    </source>
</evidence>
<keyword evidence="2" id="KW-1277">Toxin-antitoxin system</keyword>
<dbReference type="Pfam" id="PF01934">
    <property type="entry name" value="HepT-like"/>
    <property type="match status" value="1"/>
</dbReference>
<dbReference type="Proteomes" id="UP000230683">
    <property type="component" value="Unassembled WGS sequence"/>
</dbReference>
<keyword evidence="1" id="KW-0597">Phosphoprotein</keyword>
<dbReference type="PANTHER" id="PTHR34139">
    <property type="entry name" value="UPF0331 PROTEIN MJ0127"/>
    <property type="match status" value="1"/>
</dbReference>
<evidence type="ECO:0000313" key="6">
    <source>
        <dbReference type="EMBL" id="PJA40609.1"/>
    </source>
</evidence>
<keyword evidence="5" id="KW-0378">Hydrolase</keyword>
<proteinExistence type="predicted"/>
<dbReference type="InterPro" id="IPR051813">
    <property type="entry name" value="HepT_RNase_toxin"/>
</dbReference>
<dbReference type="AlphaFoldDB" id="A0A2M7X3B4"/>
<evidence type="ECO:0000256" key="1">
    <source>
        <dbReference type="ARBA" id="ARBA00022553"/>
    </source>
</evidence>
<sequence length="110" mass="13033">MQKDNLIYIEDILNSCNKILSYTMDLSYDQFSNNEVIKDAIVRNIEIIGEAANRLDDKWIYSHPDFPTRDAITMRNKLIHDYDFVNFDIVWETIQTDIPNLKNLCEKMLN</sequence>
<dbReference type="PANTHER" id="PTHR34139:SF1">
    <property type="entry name" value="RNASE MJ1380-RELATED"/>
    <property type="match status" value="1"/>
</dbReference>
<comment type="caution">
    <text evidence="6">The sequence shown here is derived from an EMBL/GenBank/DDBJ whole genome shotgun (WGS) entry which is preliminary data.</text>
</comment>
<keyword evidence="4" id="KW-0547">Nucleotide-binding</keyword>
<dbReference type="InterPro" id="IPR008201">
    <property type="entry name" value="HepT-like"/>
</dbReference>
<organism evidence="6 7">
    <name type="scientific">candidate division WWE3 bacterium CG_4_9_14_3_um_filter_34_6</name>
    <dbReference type="NCBI Taxonomy" id="1975079"/>
    <lineage>
        <taxon>Bacteria</taxon>
        <taxon>Katanobacteria</taxon>
    </lineage>
</organism>
<dbReference type="GO" id="GO:0016787">
    <property type="term" value="F:hydrolase activity"/>
    <property type="evidence" value="ECO:0007669"/>
    <property type="project" value="UniProtKB-KW"/>
</dbReference>
<evidence type="ECO:0000256" key="4">
    <source>
        <dbReference type="ARBA" id="ARBA00022741"/>
    </source>
</evidence>
<evidence type="ECO:0008006" key="8">
    <source>
        <dbReference type="Google" id="ProtNLM"/>
    </source>
</evidence>
<evidence type="ECO:0000256" key="2">
    <source>
        <dbReference type="ARBA" id="ARBA00022649"/>
    </source>
</evidence>
<name>A0A2M7X3B4_UNCKA</name>
<dbReference type="EMBL" id="PFWY01000086">
    <property type="protein sequence ID" value="PJA40609.1"/>
    <property type="molecule type" value="Genomic_DNA"/>
</dbReference>
<dbReference type="GO" id="GO:0110001">
    <property type="term" value="C:toxin-antitoxin complex"/>
    <property type="evidence" value="ECO:0007669"/>
    <property type="project" value="InterPro"/>
</dbReference>
<evidence type="ECO:0000313" key="7">
    <source>
        <dbReference type="Proteomes" id="UP000230683"/>
    </source>
</evidence>
<accession>A0A2M7X3B4</accession>
<dbReference type="GO" id="GO:0000166">
    <property type="term" value="F:nucleotide binding"/>
    <property type="evidence" value="ECO:0007669"/>
    <property type="project" value="UniProtKB-KW"/>
</dbReference>
<protein>
    <recommendedName>
        <fullName evidence="8">DUF86 domain-containing protein</fullName>
    </recommendedName>
</protein>
<reference evidence="7" key="1">
    <citation type="submission" date="2017-09" db="EMBL/GenBank/DDBJ databases">
        <title>Depth-based differentiation of microbial function through sediment-hosted aquifers and enrichment of novel symbionts in the deep terrestrial subsurface.</title>
        <authorList>
            <person name="Probst A.J."/>
            <person name="Ladd B."/>
            <person name="Jarett J.K."/>
            <person name="Geller-Mcgrath D.E."/>
            <person name="Sieber C.M.K."/>
            <person name="Emerson J.B."/>
            <person name="Anantharaman K."/>
            <person name="Thomas B.C."/>
            <person name="Malmstrom R."/>
            <person name="Stieglmeier M."/>
            <person name="Klingl A."/>
            <person name="Woyke T."/>
            <person name="Ryan C.M."/>
            <person name="Banfield J.F."/>
        </authorList>
    </citation>
    <scope>NUCLEOTIDE SEQUENCE [LARGE SCALE GENOMIC DNA]</scope>
</reference>
<keyword evidence="3" id="KW-0540">Nuclease</keyword>
<gene>
    <name evidence="6" type="ORF">CO178_01935</name>
</gene>
<evidence type="ECO:0000256" key="3">
    <source>
        <dbReference type="ARBA" id="ARBA00022722"/>
    </source>
</evidence>